<feature type="compositionally biased region" description="Polar residues" evidence="1">
    <location>
        <begin position="117"/>
        <end position="131"/>
    </location>
</feature>
<name>X0V424_9ZZZZ</name>
<dbReference type="SMART" id="SM00240">
    <property type="entry name" value="FHA"/>
    <property type="match status" value="1"/>
</dbReference>
<dbReference type="SUPFAM" id="SSF49879">
    <property type="entry name" value="SMAD/FHA domain"/>
    <property type="match status" value="1"/>
</dbReference>
<proteinExistence type="predicted"/>
<feature type="domain" description="FHA" evidence="2">
    <location>
        <begin position="25"/>
        <end position="74"/>
    </location>
</feature>
<gene>
    <name evidence="3" type="ORF">S01H1_39467</name>
</gene>
<evidence type="ECO:0000259" key="2">
    <source>
        <dbReference type="PROSITE" id="PS50006"/>
    </source>
</evidence>
<dbReference type="Gene3D" id="2.60.200.20">
    <property type="match status" value="1"/>
</dbReference>
<organism evidence="3">
    <name type="scientific">marine sediment metagenome</name>
    <dbReference type="NCBI Taxonomy" id="412755"/>
    <lineage>
        <taxon>unclassified sequences</taxon>
        <taxon>metagenomes</taxon>
        <taxon>ecological metagenomes</taxon>
    </lineage>
</organism>
<dbReference type="EMBL" id="BARS01024908">
    <property type="protein sequence ID" value="GAG12855.1"/>
    <property type="molecule type" value="Genomic_DNA"/>
</dbReference>
<dbReference type="AlphaFoldDB" id="X0V424"/>
<dbReference type="InterPro" id="IPR008984">
    <property type="entry name" value="SMAD_FHA_dom_sf"/>
</dbReference>
<dbReference type="Pfam" id="PF00498">
    <property type="entry name" value="FHA"/>
    <property type="match status" value="1"/>
</dbReference>
<comment type="caution">
    <text evidence="3">The sequence shown here is derived from an EMBL/GenBank/DDBJ whole genome shotgun (WGS) entry which is preliminary data.</text>
</comment>
<feature type="non-terminal residue" evidence="3">
    <location>
        <position position="1"/>
    </location>
</feature>
<dbReference type="InterPro" id="IPR000253">
    <property type="entry name" value="FHA_dom"/>
</dbReference>
<feature type="region of interest" description="Disordered" evidence="1">
    <location>
        <begin position="117"/>
        <end position="138"/>
    </location>
</feature>
<dbReference type="PROSITE" id="PS50006">
    <property type="entry name" value="FHA_DOMAIN"/>
    <property type="match status" value="1"/>
</dbReference>
<evidence type="ECO:0000313" key="3">
    <source>
        <dbReference type="EMBL" id="GAG12855.1"/>
    </source>
</evidence>
<reference evidence="3" key="1">
    <citation type="journal article" date="2014" name="Front. Microbiol.">
        <title>High frequency of phylogenetically diverse reductive dehalogenase-homologous genes in deep subseafloor sedimentary metagenomes.</title>
        <authorList>
            <person name="Kawai M."/>
            <person name="Futagami T."/>
            <person name="Toyoda A."/>
            <person name="Takaki Y."/>
            <person name="Nishi S."/>
            <person name="Hori S."/>
            <person name="Arai W."/>
            <person name="Tsubouchi T."/>
            <person name="Morono Y."/>
            <person name="Uchiyama I."/>
            <person name="Ito T."/>
            <person name="Fujiyama A."/>
            <person name="Inagaki F."/>
            <person name="Takami H."/>
        </authorList>
    </citation>
    <scope>NUCLEOTIDE SEQUENCE</scope>
    <source>
        <strain evidence="3">Expedition CK06-06</strain>
    </source>
</reference>
<evidence type="ECO:0000256" key="1">
    <source>
        <dbReference type="SAM" id="MobiDB-lite"/>
    </source>
</evidence>
<protein>
    <recommendedName>
        <fullName evidence="2">FHA domain-containing protein</fullName>
    </recommendedName>
</protein>
<sequence length="162" mass="17650">SMDIRLVMFREDGSRRIFPLAPGATTIGRKDDCTIRIPLAIISRQHAEIFVDEDGVTLKDLGAANGTYLNNRRIEEEDLEPGDQIMVGPVVFAVQIDGQPADDELIEIRTKVSSSQKVAKQDANVGTSEHVSISDDEVDPISALEALASSTDQTAIDPEDEE</sequence>
<dbReference type="CDD" id="cd00060">
    <property type="entry name" value="FHA"/>
    <property type="match status" value="1"/>
</dbReference>
<dbReference type="InterPro" id="IPR050923">
    <property type="entry name" value="Cell_Proc_Reg/RNA_Proc"/>
</dbReference>
<accession>X0V424</accession>
<dbReference type="PANTHER" id="PTHR23308">
    <property type="entry name" value="NUCLEAR INHIBITOR OF PROTEIN PHOSPHATASE-1"/>
    <property type="match status" value="1"/>
</dbReference>